<reference evidence="1" key="1">
    <citation type="submission" date="2024-07" db="EMBL/GenBank/DDBJ databases">
        <authorList>
            <person name="Yu S.T."/>
        </authorList>
    </citation>
    <scope>NUCLEOTIDE SEQUENCE</scope>
    <source>
        <strain evidence="1">R35</strain>
    </source>
</reference>
<organism evidence="1">
    <name type="scientific">Streptomyces sp. R35</name>
    <dbReference type="NCBI Taxonomy" id="3238630"/>
    <lineage>
        <taxon>Bacteria</taxon>
        <taxon>Bacillati</taxon>
        <taxon>Actinomycetota</taxon>
        <taxon>Actinomycetes</taxon>
        <taxon>Kitasatosporales</taxon>
        <taxon>Streptomycetaceae</taxon>
        <taxon>Streptomyces</taxon>
    </lineage>
</organism>
<accession>A0AB39SKM5</accession>
<protein>
    <submittedName>
        <fullName evidence="1">Uncharacterized protein</fullName>
    </submittedName>
</protein>
<gene>
    <name evidence="1" type="ORF">AB5J50_49530</name>
</gene>
<sequence>MARFPEAYQPEVLRHPLDKPAGECEWITRYLDTNKHWHEEIKKIFGTPYSDGSGTSLQLLGARPWYRTVLMGGGPRPLREFADWDAEQRRLAAE</sequence>
<name>A0AB39SKM5_9ACTN</name>
<evidence type="ECO:0000313" key="1">
    <source>
        <dbReference type="EMBL" id="XDQ68237.1"/>
    </source>
</evidence>
<dbReference type="AlphaFoldDB" id="A0AB39SKM5"/>
<proteinExistence type="predicted"/>
<dbReference type="RefSeq" id="WP_369265061.1">
    <property type="nucleotide sequence ID" value="NZ_CP163440.1"/>
</dbReference>
<dbReference type="EMBL" id="CP163440">
    <property type="protein sequence ID" value="XDQ68237.1"/>
    <property type="molecule type" value="Genomic_DNA"/>
</dbReference>